<name>A0A9N9GI02_9GLOM</name>
<dbReference type="Pfam" id="PF23436">
    <property type="entry name" value="RabGap-TBC_2"/>
    <property type="match status" value="1"/>
</dbReference>
<feature type="compositionally biased region" description="Basic and acidic residues" evidence="4">
    <location>
        <begin position="165"/>
        <end position="185"/>
    </location>
</feature>
<protein>
    <submittedName>
        <fullName evidence="6">16489_t:CDS:1</fullName>
    </submittedName>
</protein>
<dbReference type="EMBL" id="CAJVPQ010002754">
    <property type="protein sequence ID" value="CAG8607460.1"/>
    <property type="molecule type" value="Genomic_DNA"/>
</dbReference>
<feature type="region of interest" description="Disordered" evidence="4">
    <location>
        <begin position="1821"/>
        <end position="1867"/>
    </location>
</feature>
<feature type="compositionally biased region" description="Low complexity" evidence="4">
    <location>
        <begin position="1216"/>
        <end position="1229"/>
    </location>
</feature>
<evidence type="ECO:0000256" key="3">
    <source>
        <dbReference type="SAM" id="Coils"/>
    </source>
</evidence>
<sequence length="1867" mass="210771">VPTILTANVPPKENASEIVDAYDNQAADDEYDYIDYTLNYESDREELSKLEEIALAEEKKVDTTTSNDKDQTSSSSDDLTIQGIVTDQTEVIVSSTTTQSRRENSSRTSSTDSFQTDVSEKENYNVSDHESDTSYEKDELEKDEKIIEYVDQVNIEVNPSVEEIFVDKSKDQKEIVVSTERKLDPTEEELPSESASDKSEDNSGESKLGKSLEKNVNDFVENPLVDSFSEESEIKIVDEKSDNGLEGNPSENVPESIFDELENKKLDDINSNTIFSNTSQEYVTKNLSEENVPLYNNNDNGENLQIIPEDHEMEILPINANSSSFSSEDKQSERDSMSETFTSKTSSFSSTLIHQSIDFTNGTENENFENIYDEKHDLNRLSVASLRENPELNDISLDDDTLSAQESSKEWNLADWGFSTSTSLKTISTFFSPRSTTSTVTSTSPKSTSSGEKIDPHRMSTVSMTSTGSTGSNYDLLLARLERENQMLQEDPKAKRMSLQGIADIKASFERVQYEATGGEADDDIDWDFWGQIISDYETVARSQPRQLSKMIQKGIPQALRGMIWQLMSKSKDSELESTYAQLLKETSPHEKMIIRDLNRTFPKHKYFQDQDGIGQEGLFNVVKAYSLYDTDVGYCQGISFVVGPLLLNMPDEEAFCVLVRLMKFYNMRGHFLPGMDGLQLRLFQFDRLVEEMLPKIHSHLQAQGINSSMYASQWFMTLFAYKFPLSLVFRIYDTIFTEGIEAIFRFSIALLKKNEKRIVEMEFETLLEYLKSGLFENYQITHTGVLAQLVKETQYHTNDFVKDAYNIRITTRKLNKYQQAYYAQQEAEKRKVLAEAEATEKLRSSNNQLSSHVKNLEGSLQTLNREHVELANVLVNTKMELAKVQNENDELHSIVAELRKTVEDQPAKVEANLREEMNALAEKNISLVQSNNNLEDQLSNLENMLIEIKMRYAESFQTPAKTTAPQAFGAWQNPQAQQPSAFGFGQQAAPSAFATPAQTPFGGFGQTQQQTPSFGGASATPFGFGQQPQPQAGAFGFGQNQQYQQPAGPSGFGFQSQPQAGPSNVQTSSAFGFGIPGPSNATVQATGTASSAPGINPRLTGTQDPKFEPFKDREPSGVYQIFQNLTAMEAFRPWSPEELRLYDYELNRRPGVQQTPLVRPAQSLPPIINASTQAFQLPSQPIAQQPMGFGFGQSQIAQSPFSQQPLAQQPYGQSQFAQQPTGPQQFGQFAQQPVVQPQLPFQQQAPATTPIPNPYNYQYTGNLYFRLHGTNNPPPLVFETKLKPKVDKGKGKEFTLQPQQYGIVGTSTTGPPVSVTIGDTSKVSKADQPATSTVPTIPFSLNNAVPTTTIQIVSTSASVPLLKTPTVADTKRPVTITTGPTISSSIVPTITKEKPKGGDSDDDSEYVEFFPEKKTRTTPLPPEEYERTLTEVDFPRRKKNEPVYNDGILTPKNIKEPTWGYNTSYRRTVPNIRHGNSGKDLLEQLKLKDRSVSKSLPNTIEANKKKVPGSDIPPESDVDARLVYELLLKPRRDGPYAYREEYDGTWTPLYGDGRDEKPKWEPMKWKQQVFYNDYVKDIKRSKLPITEWRYESPSWWDKHPYKPVPKELIKDIDQYDNSNEAFVEDMVVKMGIRPDPPKDQVDALSRQVNVKLVRVQKKPMEWTETITVTEPCSCCNVMVQKSKEEKMTFNKLFNPLIGGFESQPTYPNQPWVFVYAALPGEFEDRTPTYAELFNKYKSGIPQRNMYILDAPPRMPRVDFSNIIKGEMEFAKIVKEDVHKICHQDKKCDCPYTKKESKTKEAPAIPRSHFYCYDRLGKQPRENKPTTFQTVHGYQPFSKHKTPESEENTPTKKHRILVPPQGEDDEL</sequence>
<feature type="non-terminal residue" evidence="6">
    <location>
        <position position="1"/>
    </location>
</feature>
<evidence type="ECO:0000256" key="2">
    <source>
        <dbReference type="ARBA" id="ARBA00023054"/>
    </source>
</evidence>
<dbReference type="Proteomes" id="UP000789570">
    <property type="component" value="Unassembled WGS sequence"/>
</dbReference>
<feature type="region of interest" description="Disordered" evidence="4">
    <location>
        <begin position="434"/>
        <end position="468"/>
    </location>
</feature>
<accession>A0A9N9GI02</accession>
<gene>
    <name evidence="6" type="ORF">FCALED_LOCUS8898</name>
</gene>
<dbReference type="GO" id="GO:0005096">
    <property type="term" value="F:GTPase activator activity"/>
    <property type="evidence" value="ECO:0007669"/>
    <property type="project" value="UniProtKB-KW"/>
</dbReference>
<dbReference type="InterPro" id="IPR000195">
    <property type="entry name" value="Rab-GAP-TBC_dom"/>
</dbReference>
<feature type="compositionally biased region" description="Polar residues" evidence="4">
    <location>
        <begin position="1080"/>
        <end position="1104"/>
    </location>
</feature>
<dbReference type="GO" id="GO:0031267">
    <property type="term" value="F:small GTPase binding"/>
    <property type="evidence" value="ECO:0007669"/>
    <property type="project" value="TreeGrafter"/>
</dbReference>
<feature type="compositionally biased region" description="Polar residues" evidence="4">
    <location>
        <begin position="1054"/>
        <end position="1071"/>
    </location>
</feature>
<dbReference type="InterPro" id="IPR035969">
    <property type="entry name" value="Rab-GAP_TBC_sf"/>
</dbReference>
<reference evidence="6" key="1">
    <citation type="submission" date="2021-06" db="EMBL/GenBank/DDBJ databases">
        <authorList>
            <person name="Kallberg Y."/>
            <person name="Tangrot J."/>
            <person name="Rosling A."/>
        </authorList>
    </citation>
    <scope>NUCLEOTIDE SEQUENCE</scope>
    <source>
        <strain evidence="6">UK204</strain>
    </source>
</reference>
<feature type="compositionally biased region" description="Basic and acidic residues" evidence="4">
    <location>
        <begin position="118"/>
        <end position="141"/>
    </location>
</feature>
<feature type="region of interest" description="Disordered" evidence="4">
    <location>
        <begin position="322"/>
        <end position="341"/>
    </location>
</feature>
<keyword evidence="7" id="KW-1185">Reference proteome</keyword>
<feature type="compositionally biased region" description="Polar residues" evidence="4">
    <location>
        <begin position="1201"/>
        <end position="1215"/>
    </location>
</feature>
<comment type="caution">
    <text evidence="6">The sequence shown here is derived from an EMBL/GenBank/DDBJ whole genome shotgun (WGS) entry which is preliminary data.</text>
</comment>
<proteinExistence type="predicted"/>
<dbReference type="SUPFAM" id="SSF47923">
    <property type="entry name" value="Ypt/Rab-GAP domain of gyp1p"/>
    <property type="match status" value="2"/>
</dbReference>
<feature type="domain" description="Rab-GAP TBC" evidence="5">
    <location>
        <begin position="555"/>
        <end position="740"/>
    </location>
</feature>
<dbReference type="FunFam" id="1.10.10.750:FF:000003">
    <property type="entry name" value="GTPase activating protein (Evi5)"/>
    <property type="match status" value="1"/>
</dbReference>
<dbReference type="InterPro" id="IPR050302">
    <property type="entry name" value="Rab_GAP_TBC_domain"/>
</dbReference>
<feature type="region of interest" description="Disordered" evidence="4">
    <location>
        <begin position="997"/>
        <end position="1114"/>
    </location>
</feature>
<evidence type="ECO:0000313" key="6">
    <source>
        <dbReference type="EMBL" id="CAG8607460.1"/>
    </source>
</evidence>
<feature type="compositionally biased region" description="Basic and acidic residues" evidence="4">
    <location>
        <begin position="57"/>
        <end position="71"/>
    </location>
</feature>
<keyword evidence="2 3" id="KW-0175">Coiled coil</keyword>
<feature type="compositionally biased region" description="Polar residues" evidence="4">
    <location>
        <begin position="72"/>
        <end position="93"/>
    </location>
</feature>
<evidence type="ECO:0000259" key="5">
    <source>
        <dbReference type="PROSITE" id="PS50086"/>
    </source>
</evidence>
<dbReference type="FunFam" id="1.10.472.80:FF:000027">
    <property type="entry name" value="GTPase activating protein (Evi5)"/>
    <property type="match status" value="1"/>
</dbReference>
<dbReference type="Gene3D" id="1.10.472.80">
    <property type="entry name" value="Ypt/Rab-GAP domain of gyp1p, domain 3"/>
    <property type="match status" value="1"/>
</dbReference>
<feature type="compositionally biased region" description="Low complexity" evidence="4">
    <location>
        <begin position="434"/>
        <end position="450"/>
    </location>
</feature>
<dbReference type="OrthoDB" id="3797628at2759"/>
<feature type="region of interest" description="Disordered" evidence="4">
    <location>
        <begin position="1201"/>
        <end position="1229"/>
    </location>
</feature>
<dbReference type="Gene3D" id="1.10.10.750">
    <property type="entry name" value="Ypt/Rab-GAP domain of gyp1p, domain 1"/>
    <property type="match status" value="1"/>
</dbReference>
<dbReference type="FunFam" id="1.10.8.270:FF:000001">
    <property type="entry name" value="TBC1 domain family member 1"/>
    <property type="match status" value="1"/>
</dbReference>
<dbReference type="PANTHER" id="PTHR47219:SF9">
    <property type="entry name" value="GTPASE ACTIVATING PROTEIN AND CENTROSOME-ASSOCIATED, ISOFORM B"/>
    <property type="match status" value="1"/>
</dbReference>
<dbReference type="PANTHER" id="PTHR47219">
    <property type="entry name" value="RAB GTPASE-ACTIVATING PROTEIN 1-LIKE"/>
    <property type="match status" value="1"/>
</dbReference>
<evidence type="ECO:0000313" key="7">
    <source>
        <dbReference type="Proteomes" id="UP000789570"/>
    </source>
</evidence>
<dbReference type="PROSITE" id="PS50086">
    <property type="entry name" value="TBC_RABGAP"/>
    <property type="match status" value="1"/>
</dbReference>
<feature type="compositionally biased region" description="Basic and acidic residues" evidence="4">
    <location>
        <begin position="327"/>
        <end position="337"/>
    </location>
</feature>
<feature type="coiled-coil region" evidence="3">
    <location>
        <begin position="823"/>
        <end position="952"/>
    </location>
</feature>
<feature type="region of interest" description="Disordered" evidence="4">
    <location>
        <begin position="57"/>
        <end position="141"/>
    </location>
</feature>
<feature type="compositionally biased region" description="Low complexity" evidence="4">
    <location>
        <begin position="999"/>
        <end position="1050"/>
    </location>
</feature>
<feature type="compositionally biased region" description="Low complexity" evidence="4">
    <location>
        <begin position="459"/>
        <end position="468"/>
    </location>
</feature>
<dbReference type="Gene3D" id="1.10.8.270">
    <property type="entry name" value="putative rabgap domain of human tbc1 domain family member 14 like domains"/>
    <property type="match status" value="1"/>
</dbReference>
<keyword evidence="1" id="KW-0343">GTPase activation</keyword>
<evidence type="ECO:0000256" key="1">
    <source>
        <dbReference type="ARBA" id="ARBA00022468"/>
    </source>
</evidence>
<evidence type="ECO:0000256" key="4">
    <source>
        <dbReference type="SAM" id="MobiDB-lite"/>
    </source>
</evidence>
<feature type="region of interest" description="Disordered" evidence="4">
    <location>
        <begin position="164"/>
        <end position="214"/>
    </location>
</feature>
<organism evidence="6 7">
    <name type="scientific">Funneliformis caledonium</name>
    <dbReference type="NCBI Taxonomy" id="1117310"/>
    <lineage>
        <taxon>Eukaryota</taxon>
        <taxon>Fungi</taxon>
        <taxon>Fungi incertae sedis</taxon>
        <taxon>Mucoromycota</taxon>
        <taxon>Glomeromycotina</taxon>
        <taxon>Glomeromycetes</taxon>
        <taxon>Glomerales</taxon>
        <taxon>Glomeraceae</taxon>
        <taxon>Funneliformis</taxon>
    </lineage>
</organism>
<dbReference type="SMART" id="SM00164">
    <property type="entry name" value="TBC"/>
    <property type="match status" value="1"/>
</dbReference>